<dbReference type="InterPro" id="IPR002575">
    <property type="entry name" value="Aminoglycoside_PTrfase"/>
</dbReference>
<feature type="region of interest" description="Disordered" evidence="1">
    <location>
        <begin position="554"/>
        <end position="579"/>
    </location>
</feature>
<dbReference type="InterPro" id="IPR011009">
    <property type="entry name" value="Kinase-like_dom_sf"/>
</dbReference>
<dbReference type="GO" id="GO:0005739">
    <property type="term" value="C:mitochondrion"/>
    <property type="evidence" value="ECO:0007669"/>
    <property type="project" value="TreeGrafter"/>
</dbReference>
<evidence type="ECO:0000256" key="1">
    <source>
        <dbReference type="SAM" id="MobiDB-lite"/>
    </source>
</evidence>
<evidence type="ECO:0000313" key="3">
    <source>
        <dbReference type="EMBL" id="TRM60756.1"/>
    </source>
</evidence>
<organism evidence="3 4">
    <name type="scientific">Schizophyllum amplum</name>
    <dbReference type="NCBI Taxonomy" id="97359"/>
    <lineage>
        <taxon>Eukaryota</taxon>
        <taxon>Fungi</taxon>
        <taxon>Dikarya</taxon>
        <taxon>Basidiomycota</taxon>
        <taxon>Agaricomycotina</taxon>
        <taxon>Agaricomycetes</taxon>
        <taxon>Agaricomycetidae</taxon>
        <taxon>Agaricales</taxon>
        <taxon>Schizophyllaceae</taxon>
        <taxon>Schizophyllum</taxon>
    </lineage>
</organism>
<dbReference type="Pfam" id="PF01636">
    <property type="entry name" value="APH"/>
    <property type="match status" value="1"/>
</dbReference>
<proteinExistence type="predicted"/>
<dbReference type="AlphaFoldDB" id="A0A550C7T0"/>
<reference evidence="3 4" key="1">
    <citation type="journal article" date="2019" name="New Phytol.">
        <title>Comparative genomics reveals unique wood-decay strategies and fruiting body development in the Schizophyllaceae.</title>
        <authorList>
            <person name="Almasi E."/>
            <person name="Sahu N."/>
            <person name="Krizsan K."/>
            <person name="Balint B."/>
            <person name="Kovacs G.M."/>
            <person name="Kiss B."/>
            <person name="Cseklye J."/>
            <person name="Drula E."/>
            <person name="Henrissat B."/>
            <person name="Nagy I."/>
            <person name="Chovatia M."/>
            <person name="Adam C."/>
            <person name="LaButti K."/>
            <person name="Lipzen A."/>
            <person name="Riley R."/>
            <person name="Grigoriev I.V."/>
            <person name="Nagy L.G."/>
        </authorList>
    </citation>
    <scope>NUCLEOTIDE SEQUENCE [LARGE SCALE GENOMIC DNA]</scope>
    <source>
        <strain evidence="3 4">NL-1724</strain>
    </source>
</reference>
<sequence length="579" mass="65179">MVHYSTSHAEQQAIYDEQDLFSMTQCRWLFNDEQQLALRYVPFNIEALIDIAVRSACARRCVSFKKISEGEHVSSLSPCCSYSPIIGITNRVFALTFDNDVDYILKIPFPVAGPKHLCTASEVATLDYLDTELGFPVPVVRAWSSHAEETPVGTEYILYERFPGTSLSDFDKNEFFVTDDPYLRILPFLRLFEVQMTVLGFSQIGSLYYKEDVSQQLRDRPLYSNGITTADSERFRIGPTIEREFWRAGRSTLDIDRGPWPDDRTYMFALGACARASVKAGLDADPDGAYLYLISVYEELVPHMSPSRTSCTLWHPDLHAGNIIVDGHIDVEDEHADSFELSGIIDWQGATVLPYYLQYRVPPAYEFTVSAEPLVQHSADGLPKLADGYDDLCDEDKAAAQYALRRAWRAYGHEVALRDQDARLAKDLYDITGGARVLRLACSPITAITRGGYSLAPLARSIATVHRIWNVVVGADESGSPLASFPSAFSDEDRRRMEQEEARLEYTMGICNDALARLGMHWEHEGLVHAEKYDEAKKIMEDARQAALAAAPSAEERQRIAQDWPYQDGKPALSAERCW</sequence>
<dbReference type="EMBL" id="VDMD01000020">
    <property type="protein sequence ID" value="TRM60756.1"/>
    <property type="molecule type" value="Genomic_DNA"/>
</dbReference>
<evidence type="ECO:0000259" key="2">
    <source>
        <dbReference type="Pfam" id="PF01636"/>
    </source>
</evidence>
<name>A0A550C7T0_9AGAR</name>
<dbReference type="PANTHER" id="PTHR36091:SF2">
    <property type="entry name" value="AMINOGLYCOSIDE PHOSPHOTRANSFERASE DOMAIN-CONTAINING PROTEIN"/>
    <property type="match status" value="1"/>
</dbReference>
<dbReference type="SUPFAM" id="SSF56112">
    <property type="entry name" value="Protein kinase-like (PK-like)"/>
    <property type="match status" value="1"/>
</dbReference>
<feature type="domain" description="Aminoglycoside phosphotransferase" evidence="2">
    <location>
        <begin position="87"/>
        <end position="171"/>
    </location>
</feature>
<comment type="caution">
    <text evidence="3">The sequence shown here is derived from an EMBL/GenBank/DDBJ whole genome shotgun (WGS) entry which is preliminary data.</text>
</comment>
<dbReference type="OrthoDB" id="2831558at2759"/>
<dbReference type="Proteomes" id="UP000320762">
    <property type="component" value="Unassembled WGS sequence"/>
</dbReference>
<accession>A0A550C7T0</accession>
<protein>
    <recommendedName>
        <fullName evidence="2">Aminoglycoside phosphotransferase domain-containing protein</fullName>
    </recommendedName>
</protein>
<gene>
    <name evidence="3" type="ORF">BD626DRAFT_406815</name>
</gene>
<dbReference type="PANTHER" id="PTHR36091">
    <property type="entry name" value="ALTERED INHERITANCE OF MITOCHONDRIA PROTEIN 9, MITOCHONDRIAL"/>
    <property type="match status" value="1"/>
</dbReference>
<dbReference type="InterPro" id="IPR051035">
    <property type="entry name" value="Mito_inheritance_9"/>
</dbReference>
<keyword evidence="4" id="KW-1185">Reference proteome</keyword>
<evidence type="ECO:0000313" key="4">
    <source>
        <dbReference type="Proteomes" id="UP000320762"/>
    </source>
</evidence>